<protein>
    <submittedName>
        <fullName evidence="1">Antitoxin of toxin-antitoxin stability system</fullName>
    </submittedName>
</protein>
<dbReference type="Proteomes" id="UP001556692">
    <property type="component" value="Unassembled WGS sequence"/>
</dbReference>
<gene>
    <name evidence="1" type="ORF">ABGN05_15415</name>
</gene>
<evidence type="ECO:0000313" key="1">
    <source>
        <dbReference type="EMBL" id="MEX0407053.1"/>
    </source>
</evidence>
<keyword evidence="2" id="KW-1185">Reference proteome</keyword>
<name>A0ABV3SJV3_9HYPH</name>
<evidence type="ECO:0000313" key="2">
    <source>
        <dbReference type="Proteomes" id="UP001556692"/>
    </source>
</evidence>
<dbReference type="RefSeq" id="WP_367954924.1">
    <property type="nucleotide sequence ID" value="NZ_JBDPGJ010000003.1"/>
</dbReference>
<dbReference type="EMBL" id="JBDPGJ010000003">
    <property type="protein sequence ID" value="MEX0407053.1"/>
    <property type="molecule type" value="Genomic_DNA"/>
</dbReference>
<reference evidence="1 2" key="1">
    <citation type="submission" date="2024-05" db="EMBL/GenBank/DDBJ databases">
        <authorList>
            <person name="Jiang F."/>
        </authorList>
    </citation>
    <scope>NUCLEOTIDE SEQUENCE [LARGE SCALE GENOMIC DNA]</scope>
    <source>
        <strain evidence="1 2">LZ166</strain>
    </source>
</reference>
<proteinExistence type="predicted"/>
<sequence>MAKEAVFTMKLEPELRDAFMAAAQRADRPASQLVREMMREFVEAHPEPDAAYWAFVRRKVEKARKEVAEGHFSTQEEVEADMKARHERIMASMNDDRG</sequence>
<accession>A0ABV3SJV3</accession>
<comment type="caution">
    <text evidence="1">The sequence shown here is derived from an EMBL/GenBank/DDBJ whole genome shotgun (WGS) entry which is preliminary data.</text>
</comment>
<organism evidence="1 2">
    <name type="scientific">Aquibium pacificus</name>
    <dbReference type="NCBI Taxonomy" id="3153579"/>
    <lineage>
        <taxon>Bacteria</taxon>
        <taxon>Pseudomonadati</taxon>
        <taxon>Pseudomonadota</taxon>
        <taxon>Alphaproteobacteria</taxon>
        <taxon>Hyphomicrobiales</taxon>
        <taxon>Phyllobacteriaceae</taxon>
        <taxon>Aquibium</taxon>
    </lineage>
</organism>